<dbReference type="Proteomes" id="UP000683575">
    <property type="component" value="Chromosome"/>
</dbReference>
<keyword evidence="4 5" id="KW-0804">Transcription</keyword>
<dbReference type="KEGG" id="nps:KRR39_19120"/>
<keyword evidence="3 5" id="KW-0238">DNA-binding</keyword>
<dbReference type="InterPro" id="IPR014325">
    <property type="entry name" value="RNA_pol_sigma-E_actinobac"/>
</dbReference>
<evidence type="ECO:0000256" key="2">
    <source>
        <dbReference type="ARBA" id="ARBA00023082"/>
    </source>
</evidence>
<evidence type="ECO:0000256" key="1">
    <source>
        <dbReference type="ARBA" id="ARBA00023015"/>
    </source>
</evidence>
<feature type="domain" description="RNA polymerase sigma-70 region 4" evidence="7">
    <location>
        <begin position="104"/>
        <end position="151"/>
    </location>
</feature>
<dbReference type="InterPro" id="IPR007627">
    <property type="entry name" value="RNA_pol_sigma70_r2"/>
</dbReference>
<keyword evidence="2 5" id="KW-0731">Sigma factor</keyword>
<evidence type="ECO:0000256" key="3">
    <source>
        <dbReference type="ARBA" id="ARBA00023125"/>
    </source>
</evidence>
<dbReference type="GO" id="GO:0006352">
    <property type="term" value="P:DNA-templated transcription initiation"/>
    <property type="evidence" value="ECO:0007669"/>
    <property type="project" value="InterPro"/>
</dbReference>
<accession>A0A975XZK2</accession>
<dbReference type="InterPro" id="IPR000838">
    <property type="entry name" value="RNA_pol_sigma70_ECF_CS"/>
</dbReference>
<sequence>MGSETFEELVRTTGDQTFRTALLLCGDWHLAEDLTQTTYAKAFASWSRVRRADSPPAYLRTVLVNTYLSHRRLRRSSELPSGTLPETWQPGIDPSVRLTLLAGLRELSRTDRAVLVLRFWEDRSVAQTAHDLGISEGAVRTRTTRATQRLRTVLDTDRPDLVADHGA</sequence>
<dbReference type="RefSeq" id="WP_216939033.1">
    <property type="nucleotide sequence ID" value="NZ_CP077062.1"/>
</dbReference>
<dbReference type="InterPro" id="IPR014284">
    <property type="entry name" value="RNA_pol_sigma-70_dom"/>
</dbReference>
<keyword evidence="9" id="KW-1185">Reference proteome</keyword>
<dbReference type="Pfam" id="PF04545">
    <property type="entry name" value="Sigma70_r4"/>
    <property type="match status" value="1"/>
</dbReference>
<dbReference type="EMBL" id="CP077062">
    <property type="protein sequence ID" value="QWZ07522.1"/>
    <property type="molecule type" value="Genomic_DNA"/>
</dbReference>
<name>A0A975XZK2_9ACTN</name>
<feature type="domain" description="RNA polymerase sigma-70 region 2" evidence="6">
    <location>
        <begin position="9"/>
        <end position="75"/>
    </location>
</feature>
<reference evidence="8" key="1">
    <citation type="submission" date="2021-06" db="EMBL/GenBank/DDBJ databases">
        <title>Complete genome sequence of Nocardioides sp. G188.</title>
        <authorList>
            <person name="Im W.-T."/>
        </authorList>
    </citation>
    <scope>NUCLEOTIDE SEQUENCE</scope>
    <source>
        <strain evidence="8">G188</strain>
    </source>
</reference>
<dbReference type="Pfam" id="PF04542">
    <property type="entry name" value="Sigma70_r2"/>
    <property type="match status" value="1"/>
</dbReference>
<proteinExistence type="inferred from homology"/>
<comment type="similarity">
    <text evidence="5">Belongs to the sigma-70 factor family. ECF subfamily.</text>
</comment>
<dbReference type="InterPro" id="IPR007630">
    <property type="entry name" value="RNA_pol_sigma70_r4"/>
</dbReference>
<evidence type="ECO:0000313" key="8">
    <source>
        <dbReference type="EMBL" id="QWZ07522.1"/>
    </source>
</evidence>
<evidence type="ECO:0000313" key="9">
    <source>
        <dbReference type="Proteomes" id="UP000683575"/>
    </source>
</evidence>
<evidence type="ECO:0000256" key="5">
    <source>
        <dbReference type="RuleBase" id="RU000716"/>
    </source>
</evidence>
<dbReference type="NCBIfam" id="TIGR02937">
    <property type="entry name" value="sigma70-ECF"/>
    <property type="match status" value="1"/>
</dbReference>
<evidence type="ECO:0000259" key="7">
    <source>
        <dbReference type="Pfam" id="PF04545"/>
    </source>
</evidence>
<dbReference type="AlphaFoldDB" id="A0A975XZK2"/>
<dbReference type="InterPro" id="IPR039425">
    <property type="entry name" value="RNA_pol_sigma-70-like"/>
</dbReference>
<dbReference type="GO" id="GO:0016987">
    <property type="term" value="F:sigma factor activity"/>
    <property type="evidence" value="ECO:0007669"/>
    <property type="project" value="UniProtKB-KW"/>
</dbReference>
<evidence type="ECO:0000259" key="6">
    <source>
        <dbReference type="Pfam" id="PF04542"/>
    </source>
</evidence>
<dbReference type="PROSITE" id="PS01063">
    <property type="entry name" value="SIGMA70_ECF"/>
    <property type="match status" value="1"/>
</dbReference>
<gene>
    <name evidence="8" type="ORF">KRR39_19120</name>
</gene>
<dbReference type="PANTHER" id="PTHR43133:SF50">
    <property type="entry name" value="ECF RNA POLYMERASE SIGMA FACTOR SIGM"/>
    <property type="match status" value="1"/>
</dbReference>
<dbReference type="PANTHER" id="PTHR43133">
    <property type="entry name" value="RNA POLYMERASE ECF-TYPE SIGMA FACTO"/>
    <property type="match status" value="1"/>
</dbReference>
<keyword evidence="1 5" id="KW-0805">Transcription regulation</keyword>
<dbReference type="GO" id="GO:0003677">
    <property type="term" value="F:DNA binding"/>
    <property type="evidence" value="ECO:0007669"/>
    <property type="project" value="UniProtKB-KW"/>
</dbReference>
<dbReference type="NCBIfam" id="TIGR02983">
    <property type="entry name" value="SigE-fam_strep"/>
    <property type="match status" value="1"/>
</dbReference>
<organism evidence="8 9">
    <name type="scientific">Nocardioides panacis</name>
    <dbReference type="NCBI Taxonomy" id="2849501"/>
    <lineage>
        <taxon>Bacteria</taxon>
        <taxon>Bacillati</taxon>
        <taxon>Actinomycetota</taxon>
        <taxon>Actinomycetes</taxon>
        <taxon>Propionibacteriales</taxon>
        <taxon>Nocardioidaceae</taxon>
        <taxon>Nocardioides</taxon>
    </lineage>
</organism>
<protein>
    <recommendedName>
        <fullName evidence="5">RNA polymerase sigma factor</fullName>
    </recommendedName>
</protein>
<evidence type="ECO:0000256" key="4">
    <source>
        <dbReference type="ARBA" id="ARBA00023163"/>
    </source>
</evidence>